<evidence type="ECO:0000313" key="2">
    <source>
        <dbReference type="EMBL" id="SMX75453.1"/>
    </source>
</evidence>
<evidence type="ECO:0000313" key="3">
    <source>
        <dbReference type="Proteomes" id="UP000234327"/>
    </source>
</evidence>
<dbReference type="EMBL" id="FXYZ01000004">
    <property type="protein sequence ID" value="SMX75453.1"/>
    <property type="molecule type" value="Genomic_DNA"/>
</dbReference>
<dbReference type="Proteomes" id="UP000234327">
    <property type="component" value="Unassembled WGS sequence"/>
</dbReference>
<evidence type="ECO:0000256" key="1">
    <source>
        <dbReference type="SAM" id="Phobius"/>
    </source>
</evidence>
<dbReference type="RefSeq" id="WP_101598205.1">
    <property type="nucleotide sequence ID" value="NZ_FXYZ01000004.1"/>
</dbReference>
<organism evidence="2 3">
    <name type="scientific">Brevibacterium aurantiacum</name>
    <dbReference type="NCBI Taxonomy" id="273384"/>
    <lineage>
        <taxon>Bacteria</taxon>
        <taxon>Bacillati</taxon>
        <taxon>Actinomycetota</taxon>
        <taxon>Actinomycetes</taxon>
        <taxon>Micrococcales</taxon>
        <taxon>Brevibacteriaceae</taxon>
        <taxon>Brevibacterium</taxon>
    </lineage>
</organism>
<feature type="transmembrane region" description="Helical" evidence="1">
    <location>
        <begin position="115"/>
        <end position="135"/>
    </location>
</feature>
<reference evidence="2 3" key="1">
    <citation type="submission" date="2017-03" db="EMBL/GenBank/DDBJ databases">
        <authorList>
            <person name="Afonso C.L."/>
            <person name="Miller P.J."/>
            <person name="Scott M.A."/>
            <person name="Spackman E."/>
            <person name="Goraichik I."/>
            <person name="Dimitrov K.M."/>
            <person name="Suarez D.L."/>
            <person name="Swayne D.E."/>
        </authorList>
    </citation>
    <scope>NUCLEOTIDE SEQUENCE [LARGE SCALE GENOMIC DNA]</scope>
    <source>
        <strain evidence="3">6(3)</strain>
    </source>
</reference>
<keyword evidence="1" id="KW-0812">Transmembrane</keyword>
<feature type="transmembrane region" description="Helical" evidence="1">
    <location>
        <begin position="58"/>
        <end position="76"/>
    </location>
</feature>
<feature type="transmembrane region" description="Helical" evidence="1">
    <location>
        <begin position="21"/>
        <end position="38"/>
    </location>
</feature>
<accession>A0A2H1IJU8</accession>
<gene>
    <name evidence="2" type="ORF">BAURA63_01297</name>
</gene>
<feature type="transmembrane region" description="Helical" evidence="1">
    <location>
        <begin position="83"/>
        <end position="103"/>
    </location>
</feature>
<protein>
    <submittedName>
        <fullName evidence="2">Uncharacterized protein</fullName>
    </submittedName>
</protein>
<proteinExistence type="predicted"/>
<sequence>MPDRIIHWATRGRFDPGAKRIVLSAVGVLGIIRGLSYVNPPPTPDGLRTLDQLVPLEYWGWAWVIIGVVSIVGAFATHYRTPFVPFMVLTSLWAFSYFAEWTMDYFVRGIDSRDYVTAVSYAVQALLTLAVIRLIDPVEVAPRAGGVDVD</sequence>
<keyword evidence="1" id="KW-1133">Transmembrane helix</keyword>
<keyword evidence="1" id="KW-0472">Membrane</keyword>
<name>A0A2H1IJU8_BREAU</name>
<dbReference type="AlphaFoldDB" id="A0A2H1IJU8"/>